<dbReference type="HOGENOM" id="CLU_644988_0_0_2"/>
<organism evidence="2 3">
    <name type="scientific">Methanobacterium lacus (strain AL-21)</name>
    <dbReference type="NCBI Taxonomy" id="877455"/>
    <lineage>
        <taxon>Archaea</taxon>
        <taxon>Methanobacteriati</taxon>
        <taxon>Methanobacteriota</taxon>
        <taxon>Methanomada group</taxon>
        <taxon>Methanobacteria</taxon>
        <taxon>Methanobacteriales</taxon>
        <taxon>Methanobacteriaceae</taxon>
        <taxon>Methanobacterium</taxon>
    </lineage>
</organism>
<gene>
    <name evidence="2" type="ordered locus">Metbo_0926</name>
</gene>
<dbReference type="eggNOG" id="arCOG03946">
    <property type="taxonomic scope" value="Archaea"/>
</dbReference>
<feature type="transmembrane region" description="Helical" evidence="1">
    <location>
        <begin position="36"/>
        <end position="54"/>
    </location>
</feature>
<evidence type="ECO:0000313" key="3">
    <source>
        <dbReference type="Proteomes" id="UP000007490"/>
    </source>
</evidence>
<evidence type="ECO:0000313" key="2">
    <source>
        <dbReference type="EMBL" id="ADZ09174.1"/>
    </source>
</evidence>
<proteinExistence type="predicted"/>
<protein>
    <submittedName>
        <fullName evidence="2">Pseudomurein-binding repeat-containing protein</fullName>
    </submittedName>
</protein>
<accession>F0TC23</accession>
<keyword evidence="1" id="KW-0812">Transmembrane</keyword>
<dbReference type="AlphaFoldDB" id="F0TC23"/>
<keyword evidence="1" id="KW-0472">Membrane</keyword>
<reference evidence="3" key="1">
    <citation type="submission" date="2011-02" db="EMBL/GenBank/DDBJ databases">
        <title>Complete sequence of Methanobacterium sp. AL-21.</title>
        <authorList>
            <consortium name="US DOE Joint Genome Institute"/>
            <person name="Lucas S."/>
            <person name="Copeland A."/>
            <person name="Lapidus A."/>
            <person name="Cheng J.-F."/>
            <person name="Goodwin L."/>
            <person name="Pitluck S."/>
            <person name="Chertkov O."/>
            <person name="Detter J.C."/>
            <person name="Han C."/>
            <person name="Tapia R."/>
            <person name="Land M."/>
            <person name="Hauser L."/>
            <person name="Kyrpides N."/>
            <person name="Ivanova N."/>
            <person name="Mikhailova N."/>
            <person name="Pagani I."/>
            <person name="Cadillo-Quiroz H."/>
            <person name="Imachi H."/>
            <person name="Zinder S."/>
            <person name="Liu W."/>
            <person name="Woyke T."/>
        </authorList>
    </citation>
    <scope>NUCLEOTIDE SEQUENCE [LARGE SCALE GENOMIC DNA]</scope>
    <source>
        <strain evidence="3">AL-21</strain>
    </source>
</reference>
<keyword evidence="3" id="KW-1185">Reference proteome</keyword>
<name>F0TC23_METLA</name>
<dbReference type="EMBL" id="CP002551">
    <property type="protein sequence ID" value="ADZ09174.1"/>
    <property type="molecule type" value="Genomic_DNA"/>
</dbReference>
<sequence>MTTNISNILLKGLLSSLRIDKLNLLYLGRDFIRLKLVLPVLMLCMIFFTVQGTMDHTSAASTNQTTVSKTNQTVTSAATLKTTTKSTETKLVSSTKKVYFKPAQIRAAATTVKNSILINHKLPSYVTIGSTKVKMPQFLELLTTAIIKINYKDSTSILLKSVTNTTGTETIKTSNFNKTAYLKAAKTLKNYMDTYHKVPGVYKTSNGRMDYSNLIYTYCKIIDFYNVQNRLPNYVSVTTFKKVIALRPVYITSDNIINKTADNARINSIVKGLRALGLYAVNWGLGPNSHVAVLGQTNLPKNALIVDIYGGACAGTLYEMGLDWYKNLRASKKVYTIFWPPSTQITGLDFLPRAHDDNFTPKYGEANGFPDQVDVNKDGIFETGLPGREDGLAHPDQYLHSNGYQYLYSGDISTIVNAIYKQTLT</sequence>
<keyword evidence="1" id="KW-1133">Transmembrane helix</keyword>
<reference evidence="2 3" key="2">
    <citation type="journal article" date="2014" name="Int. J. Syst. Evol. Microbiol.">
        <title>Methanobacterium paludis sp. nov. and a novel strain of Methanobacterium lacus isolated from northern peatlands.</title>
        <authorList>
            <person name="Cadillo-Quiroz H."/>
            <person name="Brauer S.L."/>
            <person name="Goodson N."/>
            <person name="Yavitt J.B."/>
            <person name="Zinder S.H."/>
        </authorList>
    </citation>
    <scope>NUCLEOTIDE SEQUENCE [LARGE SCALE GENOMIC DNA]</scope>
    <source>
        <strain evidence="2 3">AL-21</strain>
    </source>
</reference>
<evidence type="ECO:0000256" key="1">
    <source>
        <dbReference type="SAM" id="Phobius"/>
    </source>
</evidence>
<dbReference type="KEGG" id="mel:Metbo_0926"/>
<dbReference type="Proteomes" id="UP000007490">
    <property type="component" value="Chromosome"/>
</dbReference>